<reference evidence="1" key="5">
    <citation type="journal article" date="2021" name="G3 (Bethesda)">
        <title>Aegilops tauschii genome assembly Aet v5.0 features greater sequence contiguity and improved annotation.</title>
        <authorList>
            <person name="Wang L."/>
            <person name="Zhu T."/>
            <person name="Rodriguez J.C."/>
            <person name="Deal K.R."/>
            <person name="Dubcovsky J."/>
            <person name="McGuire P.E."/>
            <person name="Lux T."/>
            <person name="Spannagl M."/>
            <person name="Mayer K.F.X."/>
            <person name="Baldrich P."/>
            <person name="Meyers B.C."/>
            <person name="Huo N."/>
            <person name="Gu Y.Q."/>
            <person name="Zhou H."/>
            <person name="Devos K.M."/>
            <person name="Bennetzen J.L."/>
            <person name="Unver T."/>
            <person name="Budak H."/>
            <person name="Gulick P.J."/>
            <person name="Galiba G."/>
            <person name="Kalapos B."/>
            <person name="Nelson D.R."/>
            <person name="Li P."/>
            <person name="You F.M."/>
            <person name="Luo M.C."/>
            <person name="Dvorak J."/>
        </authorList>
    </citation>
    <scope>NUCLEOTIDE SEQUENCE [LARGE SCALE GENOMIC DNA]</scope>
    <source>
        <strain evidence="1">cv. AL8/78</strain>
    </source>
</reference>
<accession>A0A453PC96</accession>
<dbReference type="Proteomes" id="UP000015105">
    <property type="component" value="Chromosome 6D"/>
</dbReference>
<keyword evidence="2" id="KW-1185">Reference proteome</keyword>
<proteinExistence type="predicted"/>
<reference evidence="1" key="4">
    <citation type="submission" date="2019-03" db="UniProtKB">
        <authorList>
            <consortium name="EnsemblPlants"/>
        </authorList>
    </citation>
    <scope>IDENTIFICATION</scope>
</reference>
<sequence length="181" mass="18854">MPSWRALARRHRHVIPSPSRSLARPQVLDPATTSFASRAAAHQAGSPSSAMSSRVAGSVLLRHLGPRVFGPTTQAAQRTLLAGGEGGAVAMWAWPLSTSAAEAAREEAAASKDNVASTAAATAEAMQAAKAEAVQAAKEGGKSPASSYWGIVPAKLVNKDGAEWKWSCFRVMKSSAYSPCR</sequence>
<reference evidence="2" key="2">
    <citation type="journal article" date="2017" name="Nat. Plants">
        <title>The Aegilops tauschii genome reveals multiple impacts of transposons.</title>
        <authorList>
            <person name="Zhao G."/>
            <person name="Zou C."/>
            <person name="Li K."/>
            <person name="Wang K."/>
            <person name="Li T."/>
            <person name="Gao L."/>
            <person name="Zhang X."/>
            <person name="Wang H."/>
            <person name="Yang Z."/>
            <person name="Liu X."/>
            <person name="Jiang W."/>
            <person name="Mao L."/>
            <person name="Kong X."/>
            <person name="Jiao Y."/>
            <person name="Jia J."/>
        </authorList>
    </citation>
    <scope>NUCLEOTIDE SEQUENCE [LARGE SCALE GENOMIC DNA]</scope>
    <source>
        <strain evidence="2">cv. AL8/78</strain>
    </source>
</reference>
<protein>
    <submittedName>
        <fullName evidence="1">Uncharacterized protein</fullName>
    </submittedName>
</protein>
<dbReference type="EnsemblPlants" id="AET6Gv20685500.3">
    <property type="protein sequence ID" value="AET6Gv20685500.3"/>
    <property type="gene ID" value="AET6Gv20685500"/>
</dbReference>
<reference evidence="2" key="1">
    <citation type="journal article" date="2014" name="Science">
        <title>Ancient hybridizations among the ancestral genomes of bread wheat.</title>
        <authorList>
            <consortium name="International Wheat Genome Sequencing Consortium,"/>
            <person name="Marcussen T."/>
            <person name="Sandve S.R."/>
            <person name="Heier L."/>
            <person name="Spannagl M."/>
            <person name="Pfeifer M."/>
            <person name="Jakobsen K.S."/>
            <person name="Wulff B.B."/>
            <person name="Steuernagel B."/>
            <person name="Mayer K.F."/>
            <person name="Olsen O.A."/>
        </authorList>
    </citation>
    <scope>NUCLEOTIDE SEQUENCE [LARGE SCALE GENOMIC DNA]</scope>
    <source>
        <strain evidence="2">cv. AL8/78</strain>
    </source>
</reference>
<evidence type="ECO:0000313" key="1">
    <source>
        <dbReference type="EnsemblPlants" id="AET6Gv20685500.3"/>
    </source>
</evidence>
<dbReference type="Gramene" id="AET6Gv20685500.3">
    <property type="protein sequence ID" value="AET6Gv20685500.3"/>
    <property type="gene ID" value="AET6Gv20685500"/>
</dbReference>
<organism evidence="1 2">
    <name type="scientific">Aegilops tauschii subsp. strangulata</name>
    <name type="common">Goatgrass</name>
    <dbReference type="NCBI Taxonomy" id="200361"/>
    <lineage>
        <taxon>Eukaryota</taxon>
        <taxon>Viridiplantae</taxon>
        <taxon>Streptophyta</taxon>
        <taxon>Embryophyta</taxon>
        <taxon>Tracheophyta</taxon>
        <taxon>Spermatophyta</taxon>
        <taxon>Magnoliopsida</taxon>
        <taxon>Liliopsida</taxon>
        <taxon>Poales</taxon>
        <taxon>Poaceae</taxon>
        <taxon>BOP clade</taxon>
        <taxon>Pooideae</taxon>
        <taxon>Triticodae</taxon>
        <taxon>Triticeae</taxon>
        <taxon>Triticinae</taxon>
        <taxon>Aegilops</taxon>
    </lineage>
</organism>
<evidence type="ECO:0000313" key="2">
    <source>
        <dbReference type="Proteomes" id="UP000015105"/>
    </source>
</evidence>
<dbReference type="AlphaFoldDB" id="A0A453PC96"/>
<reference evidence="1" key="3">
    <citation type="journal article" date="2017" name="Nature">
        <title>Genome sequence of the progenitor of the wheat D genome Aegilops tauschii.</title>
        <authorList>
            <person name="Luo M.C."/>
            <person name="Gu Y.Q."/>
            <person name="Puiu D."/>
            <person name="Wang H."/>
            <person name="Twardziok S.O."/>
            <person name="Deal K.R."/>
            <person name="Huo N."/>
            <person name="Zhu T."/>
            <person name="Wang L."/>
            <person name="Wang Y."/>
            <person name="McGuire P.E."/>
            <person name="Liu S."/>
            <person name="Long H."/>
            <person name="Ramasamy R.K."/>
            <person name="Rodriguez J.C."/>
            <person name="Van S.L."/>
            <person name="Yuan L."/>
            <person name="Wang Z."/>
            <person name="Xia Z."/>
            <person name="Xiao L."/>
            <person name="Anderson O.D."/>
            <person name="Ouyang S."/>
            <person name="Liang Y."/>
            <person name="Zimin A.V."/>
            <person name="Pertea G."/>
            <person name="Qi P."/>
            <person name="Bennetzen J.L."/>
            <person name="Dai X."/>
            <person name="Dawson M.W."/>
            <person name="Muller H.G."/>
            <person name="Kugler K."/>
            <person name="Rivarola-Duarte L."/>
            <person name="Spannagl M."/>
            <person name="Mayer K.F.X."/>
            <person name="Lu F.H."/>
            <person name="Bevan M.W."/>
            <person name="Leroy P."/>
            <person name="Li P."/>
            <person name="You F.M."/>
            <person name="Sun Q."/>
            <person name="Liu Z."/>
            <person name="Lyons E."/>
            <person name="Wicker T."/>
            <person name="Salzberg S.L."/>
            <person name="Devos K.M."/>
            <person name="Dvorak J."/>
        </authorList>
    </citation>
    <scope>NUCLEOTIDE SEQUENCE [LARGE SCALE GENOMIC DNA]</scope>
    <source>
        <strain evidence="1">cv. AL8/78</strain>
    </source>
</reference>
<name>A0A453PC96_AEGTS</name>